<keyword evidence="2" id="KW-0560">Oxidoreductase</keyword>
<evidence type="ECO:0000313" key="5">
    <source>
        <dbReference type="EMBL" id="OJH35245.1"/>
    </source>
</evidence>
<dbReference type="PRINTS" id="PR00081">
    <property type="entry name" value="GDHRDH"/>
</dbReference>
<dbReference type="RefSeq" id="WP_071903827.1">
    <property type="nucleotide sequence ID" value="NZ_MPIN01000015.1"/>
</dbReference>
<dbReference type="InterPro" id="IPR057326">
    <property type="entry name" value="KR_dom"/>
</dbReference>
<evidence type="ECO:0000259" key="4">
    <source>
        <dbReference type="SMART" id="SM00822"/>
    </source>
</evidence>
<dbReference type="SMART" id="SM00822">
    <property type="entry name" value="PKS_KR"/>
    <property type="match status" value="1"/>
</dbReference>
<dbReference type="Gene3D" id="3.40.50.720">
    <property type="entry name" value="NAD(P)-binding Rossmann-like Domain"/>
    <property type="match status" value="1"/>
</dbReference>
<evidence type="ECO:0000256" key="1">
    <source>
        <dbReference type="ARBA" id="ARBA00006484"/>
    </source>
</evidence>
<dbReference type="STRING" id="83449.BON30_40040"/>
<proteinExistence type="inferred from homology"/>
<dbReference type="PROSITE" id="PS00061">
    <property type="entry name" value="ADH_SHORT"/>
    <property type="match status" value="1"/>
</dbReference>
<dbReference type="InterPro" id="IPR020904">
    <property type="entry name" value="Sc_DH/Rdtase_CS"/>
</dbReference>
<dbReference type="InterPro" id="IPR002347">
    <property type="entry name" value="SDR_fam"/>
</dbReference>
<dbReference type="AlphaFoldDB" id="A0A1L9AZ09"/>
<accession>A0A1L9AZ09</accession>
<comment type="caution">
    <text evidence="5">The sequence shown here is derived from an EMBL/GenBank/DDBJ whole genome shotgun (WGS) entry which is preliminary data.</text>
</comment>
<dbReference type="SUPFAM" id="SSF51735">
    <property type="entry name" value="NAD(P)-binding Rossmann-fold domains"/>
    <property type="match status" value="1"/>
</dbReference>
<reference evidence="5 6" key="2">
    <citation type="submission" date="2016-12" db="EMBL/GenBank/DDBJ databases">
        <title>Draft Genome Sequence of Cystobacter ferrugineus Strain Cbfe23.</title>
        <authorList>
            <person name="Akbar S."/>
            <person name="Dowd S.E."/>
            <person name="Stevens D.C."/>
        </authorList>
    </citation>
    <scope>NUCLEOTIDE SEQUENCE [LARGE SCALE GENOMIC DNA]</scope>
    <source>
        <strain evidence="5 6">Cbfe23</strain>
    </source>
</reference>
<protein>
    <submittedName>
        <fullName evidence="5">Oxidoreductase</fullName>
    </submittedName>
</protein>
<gene>
    <name evidence="5" type="ORF">BON30_40040</name>
</gene>
<dbReference type="PRINTS" id="PR00080">
    <property type="entry name" value="SDRFAMILY"/>
</dbReference>
<evidence type="ECO:0000313" key="6">
    <source>
        <dbReference type="Proteomes" id="UP000182229"/>
    </source>
</evidence>
<dbReference type="Pfam" id="PF00106">
    <property type="entry name" value="adh_short"/>
    <property type="match status" value="1"/>
</dbReference>
<reference evidence="6" key="1">
    <citation type="submission" date="2016-11" db="EMBL/GenBank/DDBJ databases">
        <authorList>
            <person name="Shukria A."/>
            <person name="Stevens D.C."/>
        </authorList>
    </citation>
    <scope>NUCLEOTIDE SEQUENCE [LARGE SCALE GENOMIC DNA]</scope>
    <source>
        <strain evidence="6">Cbfe23</strain>
    </source>
</reference>
<sequence>MSEMSYRTALVTGASSGLGRGLALWLGKRGVKVYAAARRLPRLEALAQEGKSLGATIEPVELDVSLADATLARVRELDEACGGLDLVVANAGVGFPTHARNFPWEDARKVIDVNVTGAVATLSAVLPRMVERNRGHLVGVSSLASCRGLPQNAAYSASKAFLDTFLESLRVDLHGTGVRVTCIRPGFVKTEITAGIQHPMPFLLEADPAVDRMGQAILRGDDVYGFPWPMARAVGMARWVPNALFDAVASKVL</sequence>
<dbReference type="EMBL" id="MPIN01000015">
    <property type="protein sequence ID" value="OJH35245.1"/>
    <property type="molecule type" value="Genomic_DNA"/>
</dbReference>
<dbReference type="PANTHER" id="PTHR44196:SF3">
    <property type="entry name" value="SHORT CHAIN DEHYDROGENASE FAMILY PROTEIN"/>
    <property type="match status" value="1"/>
</dbReference>
<evidence type="ECO:0000256" key="2">
    <source>
        <dbReference type="ARBA" id="ARBA00023002"/>
    </source>
</evidence>
<feature type="domain" description="Ketoreductase" evidence="4">
    <location>
        <begin position="7"/>
        <end position="191"/>
    </location>
</feature>
<organism evidence="5 6">
    <name type="scientific">Cystobacter ferrugineus</name>
    <dbReference type="NCBI Taxonomy" id="83449"/>
    <lineage>
        <taxon>Bacteria</taxon>
        <taxon>Pseudomonadati</taxon>
        <taxon>Myxococcota</taxon>
        <taxon>Myxococcia</taxon>
        <taxon>Myxococcales</taxon>
        <taxon>Cystobacterineae</taxon>
        <taxon>Archangiaceae</taxon>
        <taxon>Cystobacter</taxon>
    </lineage>
</organism>
<dbReference type="InterPro" id="IPR036291">
    <property type="entry name" value="NAD(P)-bd_dom_sf"/>
</dbReference>
<dbReference type="OrthoDB" id="658698at2"/>
<comment type="similarity">
    <text evidence="1 3">Belongs to the short-chain dehydrogenases/reductases (SDR) family.</text>
</comment>
<name>A0A1L9AZ09_9BACT</name>
<dbReference type="Proteomes" id="UP000182229">
    <property type="component" value="Unassembled WGS sequence"/>
</dbReference>
<evidence type="ECO:0000256" key="3">
    <source>
        <dbReference type="RuleBase" id="RU000363"/>
    </source>
</evidence>
<dbReference type="PANTHER" id="PTHR44196">
    <property type="entry name" value="DEHYDROGENASE/REDUCTASE SDR FAMILY MEMBER 7B"/>
    <property type="match status" value="1"/>
</dbReference>
<keyword evidence="6" id="KW-1185">Reference proteome</keyword>
<dbReference type="GO" id="GO:0016491">
    <property type="term" value="F:oxidoreductase activity"/>
    <property type="evidence" value="ECO:0007669"/>
    <property type="project" value="UniProtKB-KW"/>
</dbReference>
<dbReference type="GO" id="GO:0016020">
    <property type="term" value="C:membrane"/>
    <property type="evidence" value="ECO:0007669"/>
    <property type="project" value="TreeGrafter"/>
</dbReference>